<name>A0ABV8JST0_9FLAO</name>
<dbReference type="Pfam" id="PF02872">
    <property type="entry name" value="5_nucleotid_C"/>
    <property type="match status" value="1"/>
</dbReference>
<evidence type="ECO:0000313" key="3">
    <source>
        <dbReference type="Proteomes" id="UP001595814"/>
    </source>
</evidence>
<accession>A0ABV8JST0</accession>
<sequence>MGLKIQHFVTIVTFIVFFSCKDSKIELSKIRGKEVLIDSVLANNAQIEDFVTPYRNRVNEVLDSTLAFAPFTISKSDGELNTTAGNLMADVVLSEANPIYKSRTGNNIDFVLLNHGGIRSIISKGTISSRTAYEVMPFENTIVVAELSGKSVQEMVNYLRDSGRAHPVAGLQIILDAQNNVKSVKVQGKPLNDTETYHVATSNYLLNGGDRMGFFKDAVNSVNTDYLIRNAMIDYFKKVDTVAPKVDDRFIKLKN</sequence>
<dbReference type="PRINTS" id="PR01607">
    <property type="entry name" value="APYRASEFAMLY"/>
</dbReference>
<evidence type="ECO:0000259" key="1">
    <source>
        <dbReference type="Pfam" id="PF02872"/>
    </source>
</evidence>
<dbReference type="PROSITE" id="PS51257">
    <property type="entry name" value="PROKAR_LIPOPROTEIN"/>
    <property type="match status" value="1"/>
</dbReference>
<organism evidence="2 3">
    <name type="scientific">Euzebyella saccharophila</name>
    <dbReference type="NCBI Taxonomy" id="679664"/>
    <lineage>
        <taxon>Bacteria</taxon>
        <taxon>Pseudomonadati</taxon>
        <taxon>Bacteroidota</taxon>
        <taxon>Flavobacteriia</taxon>
        <taxon>Flavobacteriales</taxon>
        <taxon>Flavobacteriaceae</taxon>
        <taxon>Euzebyella</taxon>
    </lineage>
</organism>
<dbReference type="Proteomes" id="UP001595814">
    <property type="component" value="Unassembled WGS sequence"/>
</dbReference>
<feature type="domain" description="5'-Nucleotidase C-terminal" evidence="1">
    <location>
        <begin position="80"/>
        <end position="216"/>
    </location>
</feature>
<dbReference type="SUPFAM" id="SSF55816">
    <property type="entry name" value="5'-nucleotidase (syn. UDP-sugar hydrolase), C-terminal domain"/>
    <property type="match status" value="1"/>
</dbReference>
<dbReference type="InterPro" id="IPR036907">
    <property type="entry name" value="5'-Nucleotdase_C_sf"/>
</dbReference>
<keyword evidence="3" id="KW-1185">Reference proteome</keyword>
<dbReference type="Gene3D" id="3.90.780.10">
    <property type="entry name" value="5'-Nucleotidase, C-terminal domain"/>
    <property type="match status" value="1"/>
</dbReference>
<dbReference type="PANTHER" id="PTHR11575">
    <property type="entry name" value="5'-NUCLEOTIDASE-RELATED"/>
    <property type="match status" value="1"/>
</dbReference>
<comment type="caution">
    <text evidence="2">The sequence shown here is derived from an EMBL/GenBank/DDBJ whole genome shotgun (WGS) entry which is preliminary data.</text>
</comment>
<evidence type="ECO:0000313" key="2">
    <source>
        <dbReference type="EMBL" id="MFC4097008.1"/>
    </source>
</evidence>
<dbReference type="RefSeq" id="WP_192461730.1">
    <property type="nucleotide sequence ID" value="NZ_JACYFJ010000002.1"/>
</dbReference>
<dbReference type="EMBL" id="JBHSAW010000010">
    <property type="protein sequence ID" value="MFC4097008.1"/>
    <property type="molecule type" value="Genomic_DNA"/>
</dbReference>
<proteinExistence type="predicted"/>
<reference evidence="3" key="1">
    <citation type="journal article" date="2019" name="Int. J. Syst. Evol. Microbiol.">
        <title>The Global Catalogue of Microorganisms (GCM) 10K type strain sequencing project: providing services to taxonomists for standard genome sequencing and annotation.</title>
        <authorList>
            <consortium name="The Broad Institute Genomics Platform"/>
            <consortium name="The Broad Institute Genome Sequencing Center for Infectious Disease"/>
            <person name="Wu L."/>
            <person name="Ma J."/>
        </authorList>
    </citation>
    <scope>NUCLEOTIDE SEQUENCE [LARGE SCALE GENOMIC DNA]</scope>
    <source>
        <strain evidence="3">CECT 7477</strain>
    </source>
</reference>
<protein>
    <submittedName>
        <fullName evidence="2">5'-nucleotidase C-terminal domain-containing protein</fullName>
    </submittedName>
</protein>
<dbReference type="InterPro" id="IPR006179">
    <property type="entry name" value="5_nucleotidase/apyrase"/>
</dbReference>
<gene>
    <name evidence="2" type="ORF">ACFOUT_14055</name>
</gene>
<dbReference type="PANTHER" id="PTHR11575:SF24">
    <property type="entry name" value="5'-NUCLEOTIDASE"/>
    <property type="match status" value="1"/>
</dbReference>
<dbReference type="InterPro" id="IPR008334">
    <property type="entry name" value="5'-Nucleotdase_C"/>
</dbReference>